<name>A0A228I2X9_9BURK</name>
<dbReference type="OrthoDB" id="9255969at2"/>
<organism evidence="1 3">
    <name type="scientific">Burkholderia aenigmatica</name>
    <dbReference type="NCBI Taxonomy" id="2015348"/>
    <lineage>
        <taxon>Bacteria</taxon>
        <taxon>Pseudomonadati</taxon>
        <taxon>Pseudomonadota</taxon>
        <taxon>Betaproteobacteria</taxon>
        <taxon>Burkholderiales</taxon>
        <taxon>Burkholderiaceae</taxon>
        <taxon>Burkholderia</taxon>
        <taxon>Burkholderia cepacia complex</taxon>
    </lineage>
</organism>
<dbReference type="RefSeq" id="WP_089451036.1">
    <property type="nucleotide sequence ID" value="NZ_NKFA01000006.1"/>
</dbReference>
<dbReference type="AlphaFoldDB" id="A0A228I2X9"/>
<accession>A0A228I2X9</accession>
<dbReference type="Proteomes" id="UP000214600">
    <property type="component" value="Unassembled WGS sequence"/>
</dbReference>
<protein>
    <recommendedName>
        <fullName evidence="4">LamG domain-containing protein</fullName>
    </recommendedName>
</protein>
<evidence type="ECO:0000313" key="1">
    <source>
        <dbReference type="EMBL" id="OXI36780.1"/>
    </source>
</evidence>
<evidence type="ECO:0008006" key="4">
    <source>
        <dbReference type="Google" id="ProtNLM"/>
    </source>
</evidence>
<sequence>MTLALVSRNASFESNSIGFMPPVYDSSLALWHFLGADAGPLGKNLAIGGADSQVVGTPALASRYASFNSQQNFLQTSVQQSARFTFLLIARSTQANMVGGNLPVFISNYKSPRIANAAQSSDGVSLLVSTNDGVTPNVTNLNFYDSMYDGASGTSTGGGMGVDVTQFGGIGVFRFIAAASDEKTMSIRVSGTGTATYAHPAGLVPDIGSAPLRIGSAVNAFSGSCDIAMVGIYNRVLTAAEIDKSYVFLQAFYAKRGIVI</sequence>
<comment type="caution">
    <text evidence="1">The sequence shown here is derived from an EMBL/GenBank/DDBJ whole genome shotgun (WGS) entry which is preliminary data.</text>
</comment>
<dbReference type="EMBL" id="NKFA01000006">
    <property type="protein sequence ID" value="OXI45875.1"/>
    <property type="molecule type" value="Genomic_DNA"/>
</dbReference>
<dbReference type="Gene3D" id="2.60.120.200">
    <property type="match status" value="1"/>
</dbReference>
<dbReference type="EMBL" id="NKFA01000020">
    <property type="protein sequence ID" value="OXI36780.1"/>
    <property type="molecule type" value="Genomic_DNA"/>
</dbReference>
<gene>
    <name evidence="2" type="ORF">CFB84_13635</name>
    <name evidence="1" type="ORF">CFB84_32785</name>
</gene>
<evidence type="ECO:0000313" key="3">
    <source>
        <dbReference type="Proteomes" id="UP000214600"/>
    </source>
</evidence>
<reference evidence="3" key="1">
    <citation type="submission" date="2017-06" db="EMBL/GenBank/DDBJ databases">
        <authorList>
            <person name="LiPuma J."/>
            <person name="Spilker T."/>
        </authorList>
    </citation>
    <scope>NUCLEOTIDE SEQUENCE [LARGE SCALE GENOMIC DNA]</scope>
    <source>
        <strain evidence="3">AU17325</strain>
    </source>
</reference>
<reference evidence="1 3" key="3">
    <citation type="submission" date="2017-08" db="EMBL/GenBank/DDBJ databases">
        <title>WGS of novel Burkholderia cepaca complex species.</title>
        <authorList>
            <person name="Lipuma J."/>
            <person name="Spilker T."/>
        </authorList>
    </citation>
    <scope>NUCLEOTIDE SEQUENCE [LARGE SCALE GENOMIC DNA]</scope>
    <source>
        <strain evidence="1 3">AU17325</strain>
    </source>
</reference>
<proteinExistence type="predicted"/>
<evidence type="ECO:0000313" key="2">
    <source>
        <dbReference type="EMBL" id="OXI45875.1"/>
    </source>
</evidence>
<reference evidence="1" key="2">
    <citation type="submission" date="2017-06" db="EMBL/GenBank/DDBJ databases">
        <authorList>
            <person name="Kim H.J."/>
            <person name="Triplett B.A."/>
        </authorList>
    </citation>
    <scope>NUCLEOTIDE SEQUENCE [LARGE SCALE GENOMIC DNA]</scope>
    <source>
        <strain evidence="1">AU17325</strain>
    </source>
</reference>